<dbReference type="GeneID" id="99748169"/>
<evidence type="ECO:0000313" key="11">
    <source>
        <dbReference type="Proteomes" id="UP000049979"/>
    </source>
</evidence>
<evidence type="ECO:0000256" key="3">
    <source>
        <dbReference type="ARBA" id="ARBA00022491"/>
    </source>
</evidence>
<evidence type="ECO:0000313" key="8">
    <source>
        <dbReference type="EMBL" id="CRL36004.1"/>
    </source>
</evidence>
<dbReference type="RefSeq" id="WP_022045237.1">
    <property type="nucleotide sequence ID" value="NZ_CP173697.1"/>
</dbReference>
<dbReference type="EMBL" id="CVRR01000010">
    <property type="protein sequence ID" value="CRL36004.1"/>
    <property type="molecule type" value="Genomic_DNA"/>
</dbReference>
<dbReference type="Proteomes" id="UP000446657">
    <property type="component" value="Unassembled WGS sequence"/>
</dbReference>
<dbReference type="EMBL" id="CYXV01000015">
    <property type="protein sequence ID" value="CUN14391.1"/>
    <property type="molecule type" value="Genomic_DNA"/>
</dbReference>
<dbReference type="InterPro" id="IPR031316">
    <property type="entry name" value="FlgM_C"/>
</dbReference>
<evidence type="ECO:0000256" key="4">
    <source>
        <dbReference type="ARBA" id="ARBA00022795"/>
    </source>
</evidence>
<evidence type="ECO:0000256" key="2">
    <source>
        <dbReference type="ARBA" id="ARBA00017823"/>
    </source>
</evidence>
<evidence type="ECO:0000256" key="1">
    <source>
        <dbReference type="ARBA" id="ARBA00005322"/>
    </source>
</evidence>
<evidence type="ECO:0000259" key="7">
    <source>
        <dbReference type="Pfam" id="PF04316"/>
    </source>
</evidence>
<dbReference type="AlphaFoldDB" id="A0A0M6WHE0"/>
<gene>
    <name evidence="10" type="primary">flgM</name>
    <name evidence="9" type="ORF">ERS852420_02990</name>
    <name evidence="10" type="ORF">GMD30_07245</name>
    <name evidence="8" type="ORF">M72_25251</name>
</gene>
<dbReference type="InterPro" id="IPR035890">
    <property type="entry name" value="Anti-sigma-28_factor_FlgM_sf"/>
</dbReference>
<dbReference type="EMBL" id="WNAL01000012">
    <property type="protein sequence ID" value="MTR81506.1"/>
    <property type="molecule type" value="Genomic_DNA"/>
</dbReference>
<dbReference type="STRING" id="301302.ERS852420_02990"/>
<feature type="domain" description="Anti-sigma-28 factor FlgM C-terminal" evidence="7">
    <location>
        <begin position="32"/>
        <end position="86"/>
    </location>
</feature>
<evidence type="ECO:0000313" key="9">
    <source>
        <dbReference type="EMBL" id="CUN14391.1"/>
    </source>
</evidence>
<reference evidence="11" key="1">
    <citation type="submission" date="2015-05" db="EMBL/GenBank/DDBJ databases">
        <authorList>
            <consortium name="Pathogen Informatics"/>
        </authorList>
    </citation>
    <scope>NUCLEOTIDE SEQUENCE [LARGE SCALE GENOMIC DNA]</scope>
    <source>
        <strain evidence="9 12">2789STDY5608863</strain>
        <strain evidence="11">M72</strain>
    </source>
</reference>
<sequence>MRIDAYNQVAQLYGIQKNLKTQKAQNAAGPRDQVSISQAGRDYQVAKSAVSEASDIREDKVSQLKSMIDAGTYSVEPGDFASKLLEKYNA</sequence>
<evidence type="ECO:0000313" key="12">
    <source>
        <dbReference type="Proteomes" id="UP000095495"/>
    </source>
</evidence>
<keyword evidence="8" id="KW-0969">Cilium</keyword>
<evidence type="ECO:0000313" key="10">
    <source>
        <dbReference type="EMBL" id="MTR81506.1"/>
    </source>
</evidence>
<proteinExistence type="inferred from homology"/>
<dbReference type="NCBIfam" id="TIGR03824">
    <property type="entry name" value="FlgM_jcvi"/>
    <property type="match status" value="1"/>
</dbReference>
<protein>
    <recommendedName>
        <fullName evidence="2">Negative regulator of flagellin synthesis</fullName>
    </recommendedName>
</protein>
<evidence type="ECO:0000256" key="6">
    <source>
        <dbReference type="ARBA" id="ARBA00023163"/>
    </source>
</evidence>
<comment type="similarity">
    <text evidence="1">Belongs to the FlgM family.</text>
</comment>
<dbReference type="SUPFAM" id="SSF101498">
    <property type="entry name" value="Anti-sigma factor FlgM"/>
    <property type="match status" value="1"/>
</dbReference>
<reference evidence="10 13" key="3">
    <citation type="journal article" date="2019" name="Nat. Med.">
        <title>A library of human gut bacterial isolates paired with longitudinal multiomics data enables mechanistic microbiome research.</title>
        <authorList>
            <person name="Poyet M."/>
            <person name="Groussin M."/>
            <person name="Gibbons S.M."/>
            <person name="Avila-Pacheco J."/>
            <person name="Jiang X."/>
            <person name="Kearney S.M."/>
            <person name="Perrotta A.R."/>
            <person name="Berdy B."/>
            <person name="Zhao S."/>
            <person name="Lieberman T.D."/>
            <person name="Swanson P.K."/>
            <person name="Smith M."/>
            <person name="Roesemann S."/>
            <person name="Alexander J.E."/>
            <person name="Rich S.A."/>
            <person name="Livny J."/>
            <person name="Vlamakis H."/>
            <person name="Clish C."/>
            <person name="Bullock K."/>
            <person name="Deik A."/>
            <person name="Scott J."/>
            <person name="Pierce K.A."/>
            <person name="Xavier R.J."/>
            <person name="Alm E.J."/>
        </authorList>
    </citation>
    <scope>NUCLEOTIDE SEQUENCE [LARGE SCALE GENOMIC DNA]</scope>
    <source>
        <strain evidence="10 13">BIOML-A1</strain>
    </source>
</reference>
<dbReference type="OrthoDB" id="1767600at2"/>
<keyword evidence="11" id="KW-1185">Reference proteome</keyword>
<dbReference type="InterPro" id="IPR007412">
    <property type="entry name" value="FlgM"/>
</dbReference>
<evidence type="ECO:0000313" key="13">
    <source>
        <dbReference type="Proteomes" id="UP000446657"/>
    </source>
</evidence>
<dbReference type="GO" id="GO:0044781">
    <property type="term" value="P:bacterial-type flagellum organization"/>
    <property type="evidence" value="ECO:0007669"/>
    <property type="project" value="UniProtKB-KW"/>
</dbReference>
<keyword evidence="8" id="KW-0282">Flagellum</keyword>
<keyword evidence="8" id="KW-0966">Cell projection</keyword>
<keyword evidence="3" id="KW-0678">Repressor</keyword>
<name>A0A0M6WHE0_9FIRM</name>
<reference evidence="8" key="2">
    <citation type="submission" date="2015-05" db="EMBL/GenBank/DDBJ databases">
        <authorList>
            <person name="Wang D.B."/>
            <person name="Wang M."/>
        </authorList>
    </citation>
    <scope>NUCLEOTIDE SEQUENCE [LARGE SCALE GENOMIC DNA]</scope>
    <source>
        <strain evidence="8">M72</strain>
    </source>
</reference>
<organism evidence="8 11">
    <name type="scientific">Roseburia faecis</name>
    <dbReference type="NCBI Taxonomy" id="301302"/>
    <lineage>
        <taxon>Bacteria</taxon>
        <taxon>Bacillati</taxon>
        <taxon>Bacillota</taxon>
        <taxon>Clostridia</taxon>
        <taxon>Lachnospirales</taxon>
        <taxon>Lachnospiraceae</taxon>
        <taxon>Roseburia</taxon>
    </lineage>
</organism>
<evidence type="ECO:0000256" key="5">
    <source>
        <dbReference type="ARBA" id="ARBA00023015"/>
    </source>
</evidence>
<dbReference type="Pfam" id="PF04316">
    <property type="entry name" value="FlgM"/>
    <property type="match status" value="1"/>
</dbReference>
<keyword evidence="4" id="KW-1005">Bacterial flagellum biogenesis</keyword>
<accession>A0A0M6WHE0</accession>
<dbReference type="Proteomes" id="UP000049979">
    <property type="component" value="Unassembled WGS sequence"/>
</dbReference>
<keyword evidence="6" id="KW-0804">Transcription</keyword>
<dbReference type="Proteomes" id="UP000095495">
    <property type="component" value="Unassembled WGS sequence"/>
</dbReference>
<keyword evidence="5" id="KW-0805">Transcription regulation</keyword>
<dbReference type="GO" id="GO:0045892">
    <property type="term" value="P:negative regulation of DNA-templated transcription"/>
    <property type="evidence" value="ECO:0007669"/>
    <property type="project" value="InterPro"/>
</dbReference>